<dbReference type="RefSeq" id="WP_082719682.1">
    <property type="nucleotide sequence ID" value="NZ_JBHSCR010000014.1"/>
</dbReference>
<evidence type="ECO:0000259" key="1">
    <source>
        <dbReference type="PROSITE" id="PS51819"/>
    </source>
</evidence>
<dbReference type="PROSITE" id="PS51819">
    <property type="entry name" value="VOC"/>
    <property type="match status" value="1"/>
</dbReference>
<organism evidence="2 3">
    <name type="scientific">Kordiimonas lipolytica</name>
    <dbReference type="NCBI Taxonomy" id="1662421"/>
    <lineage>
        <taxon>Bacteria</taxon>
        <taxon>Pseudomonadati</taxon>
        <taxon>Pseudomonadota</taxon>
        <taxon>Alphaproteobacteria</taxon>
        <taxon>Kordiimonadales</taxon>
        <taxon>Kordiimonadaceae</taxon>
        <taxon>Kordiimonas</taxon>
    </lineage>
</organism>
<name>A0ABV8UEK2_9PROT</name>
<keyword evidence="3" id="KW-1185">Reference proteome</keyword>
<evidence type="ECO:0000313" key="3">
    <source>
        <dbReference type="Proteomes" id="UP001595776"/>
    </source>
</evidence>
<feature type="domain" description="VOC" evidence="1">
    <location>
        <begin position="29"/>
        <end position="154"/>
    </location>
</feature>
<dbReference type="Proteomes" id="UP001595776">
    <property type="component" value="Unassembled WGS sequence"/>
</dbReference>
<dbReference type="SUPFAM" id="SSF54593">
    <property type="entry name" value="Glyoxalase/Bleomycin resistance protein/Dihydroxybiphenyl dioxygenase"/>
    <property type="match status" value="1"/>
</dbReference>
<dbReference type="InterPro" id="IPR004360">
    <property type="entry name" value="Glyas_Fos-R_dOase_dom"/>
</dbReference>
<dbReference type="Pfam" id="PF00903">
    <property type="entry name" value="Glyoxalase"/>
    <property type="match status" value="1"/>
</dbReference>
<sequence>MRISHYLAGIWLLVAGAAPIVVAEAPTLGVNHIGLAVSKLDASASFFVDTLGWRRAGGDPDYPAIFVTDGKAFVTLWQVENPLEAVPFNRMKNVGLHHMAMTMESLEALHALHAKLLQTEGVTIEFAPEFMGQGPTTHMMIRDPSGLRLEFVVPASRMPKAEGE</sequence>
<reference evidence="3" key="1">
    <citation type="journal article" date="2019" name="Int. J. Syst. Evol. Microbiol.">
        <title>The Global Catalogue of Microorganisms (GCM) 10K type strain sequencing project: providing services to taxonomists for standard genome sequencing and annotation.</title>
        <authorList>
            <consortium name="The Broad Institute Genomics Platform"/>
            <consortium name="The Broad Institute Genome Sequencing Center for Infectious Disease"/>
            <person name="Wu L."/>
            <person name="Ma J."/>
        </authorList>
    </citation>
    <scope>NUCLEOTIDE SEQUENCE [LARGE SCALE GENOMIC DNA]</scope>
    <source>
        <strain evidence="3">CGMCC 1.15304</strain>
    </source>
</reference>
<dbReference type="EMBL" id="JBHSCR010000014">
    <property type="protein sequence ID" value="MFC4349137.1"/>
    <property type="molecule type" value="Genomic_DNA"/>
</dbReference>
<proteinExistence type="predicted"/>
<evidence type="ECO:0000313" key="2">
    <source>
        <dbReference type="EMBL" id="MFC4349137.1"/>
    </source>
</evidence>
<dbReference type="Gene3D" id="3.10.180.10">
    <property type="entry name" value="2,3-Dihydroxybiphenyl 1,2-Dioxygenase, domain 1"/>
    <property type="match status" value="1"/>
</dbReference>
<dbReference type="InterPro" id="IPR029068">
    <property type="entry name" value="Glyas_Bleomycin-R_OHBP_Dase"/>
</dbReference>
<accession>A0ABV8UEK2</accession>
<dbReference type="InterPro" id="IPR037523">
    <property type="entry name" value="VOC_core"/>
</dbReference>
<protein>
    <submittedName>
        <fullName evidence="2">VOC family protein</fullName>
    </submittedName>
</protein>
<gene>
    <name evidence="2" type="ORF">ACFO5Q_14880</name>
</gene>
<comment type="caution">
    <text evidence="2">The sequence shown here is derived from an EMBL/GenBank/DDBJ whole genome shotgun (WGS) entry which is preliminary data.</text>
</comment>